<dbReference type="Proteomes" id="UP001159363">
    <property type="component" value="Chromosome 4"/>
</dbReference>
<feature type="region of interest" description="Disordered" evidence="1">
    <location>
        <begin position="314"/>
        <end position="374"/>
    </location>
</feature>
<feature type="compositionally biased region" description="Polar residues" evidence="1">
    <location>
        <begin position="328"/>
        <end position="342"/>
    </location>
</feature>
<keyword evidence="3" id="KW-1185">Reference proteome</keyword>
<name>A0ABQ9HFW7_9NEOP</name>
<proteinExistence type="predicted"/>
<feature type="region of interest" description="Disordered" evidence="1">
    <location>
        <begin position="1"/>
        <end position="26"/>
    </location>
</feature>
<evidence type="ECO:0000256" key="1">
    <source>
        <dbReference type="SAM" id="MobiDB-lite"/>
    </source>
</evidence>
<organism evidence="2 3">
    <name type="scientific">Dryococelus australis</name>
    <dbReference type="NCBI Taxonomy" id="614101"/>
    <lineage>
        <taxon>Eukaryota</taxon>
        <taxon>Metazoa</taxon>
        <taxon>Ecdysozoa</taxon>
        <taxon>Arthropoda</taxon>
        <taxon>Hexapoda</taxon>
        <taxon>Insecta</taxon>
        <taxon>Pterygota</taxon>
        <taxon>Neoptera</taxon>
        <taxon>Polyneoptera</taxon>
        <taxon>Phasmatodea</taxon>
        <taxon>Verophasmatodea</taxon>
        <taxon>Anareolatae</taxon>
        <taxon>Phasmatidae</taxon>
        <taxon>Eurycanthinae</taxon>
        <taxon>Dryococelus</taxon>
    </lineage>
</organism>
<accession>A0ABQ9HFW7</accession>
<protein>
    <submittedName>
        <fullName evidence="2">Uncharacterized protein</fullName>
    </submittedName>
</protein>
<reference evidence="2 3" key="1">
    <citation type="submission" date="2023-02" db="EMBL/GenBank/DDBJ databases">
        <title>LHISI_Scaffold_Assembly.</title>
        <authorList>
            <person name="Stuart O.P."/>
            <person name="Cleave R."/>
            <person name="Magrath M.J.L."/>
            <person name="Mikheyev A.S."/>
        </authorList>
    </citation>
    <scope>NUCLEOTIDE SEQUENCE [LARGE SCALE GENOMIC DNA]</scope>
    <source>
        <strain evidence="2">Daus_M_001</strain>
        <tissue evidence="2">Leg muscle</tissue>
    </source>
</reference>
<dbReference type="EMBL" id="JARBHB010000005">
    <property type="protein sequence ID" value="KAJ8883164.1"/>
    <property type="molecule type" value="Genomic_DNA"/>
</dbReference>
<feature type="compositionally biased region" description="Low complexity" evidence="1">
    <location>
        <begin position="215"/>
        <end position="228"/>
    </location>
</feature>
<comment type="caution">
    <text evidence="2">The sequence shown here is derived from an EMBL/GenBank/DDBJ whole genome shotgun (WGS) entry which is preliminary data.</text>
</comment>
<gene>
    <name evidence="2" type="ORF">PR048_015004</name>
</gene>
<feature type="region of interest" description="Disordered" evidence="1">
    <location>
        <begin position="188"/>
        <end position="266"/>
    </location>
</feature>
<evidence type="ECO:0000313" key="2">
    <source>
        <dbReference type="EMBL" id="KAJ8883164.1"/>
    </source>
</evidence>
<sequence length="374" mass="41317">MRVKRGEYGAAPECEGGKMGDPRENPSTNGIARHDFHMQKSEGDPLAVLSTHQVFILRLRKVRSEDSRVQCLYVSIYANFFRTSSIRQAVVFPPRKEVLDKEKLLPGAVIVICRGYHSLGVRRRYFASGGERANRSVTAAPVSVRSNKFNGEMLNWKSYLRHDLEVSSIGKKESTMAFVWDPSQHSPGVVLETHGKPKSGWPDQESNPDPPEYESSTGRTRGVSSGCGNRDTTLDTETSPYPSCNLNPPSFPPRVDKFKDNSSCQGGGRCSWRAVKGSSSSKLPPLLGLLPLIVATLWRPQLTLTPFTHKLQGTLPHAGRPSKELPPRSSSVALITTRSRQTMRVKRGENGAAPECNETGDPREIPTGQRQRPS</sequence>
<feature type="compositionally biased region" description="Polar residues" evidence="1">
    <location>
        <begin position="235"/>
        <end position="248"/>
    </location>
</feature>
<feature type="compositionally biased region" description="Basic and acidic residues" evidence="1">
    <location>
        <begin position="15"/>
        <end position="24"/>
    </location>
</feature>
<evidence type="ECO:0000313" key="3">
    <source>
        <dbReference type="Proteomes" id="UP001159363"/>
    </source>
</evidence>